<dbReference type="EnsemblPlants" id="OPUNC10G00850.1">
    <property type="protein sequence ID" value="OPUNC10G00850.1"/>
    <property type="gene ID" value="OPUNC10G00850"/>
</dbReference>
<dbReference type="Proteomes" id="UP000026962">
    <property type="component" value="Chromosome 10"/>
</dbReference>
<keyword evidence="3" id="KW-1185">Reference proteome</keyword>
<evidence type="ECO:0000256" key="1">
    <source>
        <dbReference type="SAM" id="MobiDB-lite"/>
    </source>
</evidence>
<feature type="compositionally biased region" description="Low complexity" evidence="1">
    <location>
        <begin position="35"/>
        <end position="55"/>
    </location>
</feature>
<feature type="compositionally biased region" description="Low complexity" evidence="1">
    <location>
        <begin position="68"/>
        <end position="77"/>
    </location>
</feature>
<sequence length="101" mass="9943">MKLQEVMSPPYAIATLSTSLGVPGPMVVGMEEDPSSIGRGRSRGPRSGAAEAAIGADGGGSGGRVRGRGAAAAAIGAQEHNPADARGKRPPLAGEVNLLGL</sequence>
<dbReference type="AlphaFoldDB" id="A0A0E0M545"/>
<evidence type="ECO:0000313" key="3">
    <source>
        <dbReference type="Proteomes" id="UP000026962"/>
    </source>
</evidence>
<proteinExistence type="predicted"/>
<accession>A0A0E0M545</accession>
<dbReference type="Gramene" id="OPUNC10G00850.1">
    <property type="protein sequence ID" value="OPUNC10G00850.1"/>
    <property type="gene ID" value="OPUNC10G00850"/>
</dbReference>
<name>A0A0E0M545_ORYPU</name>
<organism evidence="2">
    <name type="scientific">Oryza punctata</name>
    <name type="common">Red rice</name>
    <dbReference type="NCBI Taxonomy" id="4537"/>
    <lineage>
        <taxon>Eukaryota</taxon>
        <taxon>Viridiplantae</taxon>
        <taxon>Streptophyta</taxon>
        <taxon>Embryophyta</taxon>
        <taxon>Tracheophyta</taxon>
        <taxon>Spermatophyta</taxon>
        <taxon>Magnoliopsida</taxon>
        <taxon>Liliopsida</taxon>
        <taxon>Poales</taxon>
        <taxon>Poaceae</taxon>
        <taxon>BOP clade</taxon>
        <taxon>Oryzoideae</taxon>
        <taxon>Oryzeae</taxon>
        <taxon>Oryzinae</taxon>
        <taxon>Oryza</taxon>
    </lineage>
</organism>
<reference evidence="2" key="1">
    <citation type="submission" date="2015-04" db="UniProtKB">
        <authorList>
            <consortium name="EnsemblPlants"/>
        </authorList>
    </citation>
    <scope>IDENTIFICATION</scope>
</reference>
<reference evidence="2" key="2">
    <citation type="submission" date="2018-05" db="EMBL/GenBank/DDBJ databases">
        <title>OpunRS2 (Oryza punctata Reference Sequence Version 2).</title>
        <authorList>
            <person name="Zhang J."/>
            <person name="Kudrna D."/>
            <person name="Lee S."/>
            <person name="Talag J."/>
            <person name="Welchert J."/>
            <person name="Wing R.A."/>
        </authorList>
    </citation>
    <scope>NUCLEOTIDE SEQUENCE [LARGE SCALE GENOMIC DNA]</scope>
</reference>
<dbReference type="HOGENOM" id="CLU_180360_0_0_1"/>
<evidence type="ECO:0000313" key="2">
    <source>
        <dbReference type="EnsemblPlants" id="OPUNC10G00850.1"/>
    </source>
</evidence>
<feature type="region of interest" description="Disordered" evidence="1">
    <location>
        <begin position="22"/>
        <end position="101"/>
    </location>
</feature>
<protein>
    <submittedName>
        <fullName evidence="2">Uncharacterized protein</fullName>
    </submittedName>
</protein>